<feature type="non-terminal residue" evidence="1">
    <location>
        <position position="1"/>
    </location>
</feature>
<dbReference type="EMBL" id="JACEIK010005596">
    <property type="protein sequence ID" value="MCE0481865.1"/>
    <property type="molecule type" value="Genomic_DNA"/>
</dbReference>
<reference evidence="1 2" key="1">
    <citation type="journal article" date="2021" name="BMC Genomics">
        <title>Datura genome reveals duplications of psychoactive alkaloid biosynthetic genes and high mutation rate following tissue culture.</title>
        <authorList>
            <person name="Rajewski A."/>
            <person name="Carter-House D."/>
            <person name="Stajich J."/>
            <person name="Litt A."/>
        </authorList>
    </citation>
    <scope>NUCLEOTIDE SEQUENCE [LARGE SCALE GENOMIC DNA]</scope>
    <source>
        <strain evidence="1">AR-01</strain>
    </source>
</reference>
<accession>A0ABS8VQB3</accession>
<protein>
    <submittedName>
        <fullName evidence="1">Uncharacterized protein</fullName>
    </submittedName>
</protein>
<evidence type="ECO:0000313" key="1">
    <source>
        <dbReference type="EMBL" id="MCE0481865.1"/>
    </source>
</evidence>
<proteinExistence type="predicted"/>
<dbReference type="Proteomes" id="UP000823775">
    <property type="component" value="Unassembled WGS sequence"/>
</dbReference>
<name>A0ABS8VQB3_DATST</name>
<evidence type="ECO:0000313" key="2">
    <source>
        <dbReference type="Proteomes" id="UP000823775"/>
    </source>
</evidence>
<keyword evidence="2" id="KW-1185">Reference proteome</keyword>
<organism evidence="1 2">
    <name type="scientific">Datura stramonium</name>
    <name type="common">Jimsonweed</name>
    <name type="synonym">Common thornapple</name>
    <dbReference type="NCBI Taxonomy" id="4076"/>
    <lineage>
        <taxon>Eukaryota</taxon>
        <taxon>Viridiplantae</taxon>
        <taxon>Streptophyta</taxon>
        <taxon>Embryophyta</taxon>
        <taxon>Tracheophyta</taxon>
        <taxon>Spermatophyta</taxon>
        <taxon>Magnoliopsida</taxon>
        <taxon>eudicotyledons</taxon>
        <taxon>Gunneridae</taxon>
        <taxon>Pentapetalae</taxon>
        <taxon>asterids</taxon>
        <taxon>lamiids</taxon>
        <taxon>Solanales</taxon>
        <taxon>Solanaceae</taxon>
        <taxon>Solanoideae</taxon>
        <taxon>Datureae</taxon>
        <taxon>Datura</taxon>
    </lineage>
</organism>
<gene>
    <name evidence="1" type="ORF">HAX54_039962</name>
</gene>
<sequence length="79" mass="8928">KGKAKGGMDNIDKYFSPSVPPFAKWIAQQALDPKIANHIERLKEATLRVPFNDTIKEILGFAKYLNVLLTRKLPCDKKS</sequence>
<comment type="caution">
    <text evidence="1">The sequence shown here is derived from an EMBL/GenBank/DDBJ whole genome shotgun (WGS) entry which is preliminary data.</text>
</comment>